<dbReference type="OrthoDB" id="9811701at2"/>
<reference evidence="6 7" key="1">
    <citation type="submission" date="2017-05" db="EMBL/GenBank/DDBJ databases">
        <title>Vagococcus spp. assemblies.</title>
        <authorList>
            <person name="Gulvik C.A."/>
        </authorList>
    </citation>
    <scope>NUCLEOTIDE SEQUENCE [LARGE SCALE GENOMIC DNA]</scope>
    <source>
        <strain evidence="6 7">CCUG 41755</strain>
    </source>
</reference>
<dbReference type="GO" id="GO:0016020">
    <property type="term" value="C:membrane"/>
    <property type="evidence" value="ECO:0007669"/>
    <property type="project" value="UniProtKB-SubCell"/>
</dbReference>
<dbReference type="RefSeq" id="WP_126831685.1">
    <property type="nucleotide sequence ID" value="NZ_CBCRYB010000001.1"/>
</dbReference>
<comment type="caution">
    <text evidence="6">The sequence shown here is derived from an EMBL/GenBank/DDBJ whole genome shotgun (WGS) entry which is preliminary data.</text>
</comment>
<evidence type="ECO:0008006" key="8">
    <source>
        <dbReference type="Google" id="ProtNLM"/>
    </source>
</evidence>
<evidence type="ECO:0000256" key="2">
    <source>
        <dbReference type="ARBA" id="ARBA00022692"/>
    </source>
</evidence>
<dbReference type="PANTHER" id="PTHR30249:SF0">
    <property type="entry name" value="PLASTIDAL GLYCOLATE_GLYCERATE TRANSLOCATOR 1, CHLOROPLASTIC"/>
    <property type="match status" value="1"/>
</dbReference>
<feature type="transmembrane region" description="Helical" evidence="5">
    <location>
        <begin position="6"/>
        <end position="23"/>
    </location>
</feature>
<evidence type="ECO:0000313" key="6">
    <source>
        <dbReference type="EMBL" id="RSU03476.1"/>
    </source>
</evidence>
<evidence type="ECO:0000256" key="4">
    <source>
        <dbReference type="ARBA" id="ARBA00023136"/>
    </source>
</evidence>
<evidence type="ECO:0000313" key="7">
    <source>
        <dbReference type="Proteomes" id="UP000287101"/>
    </source>
</evidence>
<dbReference type="PANTHER" id="PTHR30249">
    <property type="entry name" value="PUTATIVE SEROTONIN TRANSPORTER"/>
    <property type="match status" value="1"/>
</dbReference>
<proteinExistence type="predicted"/>
<sequence length="234" mass="24558">MLHELTSNYLFGLVLSIAVFLLARELAAKLKLPIFNPLIVSILVVIAFLKLTNIPYENYNRGGSILTMLIAPATVAIAIPLYKSFHLLKYHARSIMAGIIVGSFFSTFITAITAILFKYSPELMASVLPKSVTTAIATEIAVKMGGIPTITIIVVIISGIMGAIIGPTVLKWAKIEEPVAKGIALGTSAHAIGTSKAMELGTVEGAMSGLAIGVAGVVTVVAAPLTLKVVALFI</sequence>
<organism evidence="6 7">
    <name type="scientific">Vagococcus fessus</name>
    <dbReference type="NCBI Taxonomy" id="120370"/>
    <lineage>
        <taxon>Bacteria</taxon>
        <taxon>Bacillati</taxon>
        <taxon>Bacillota</taxon>
        <taxon>Bacilli</taxon>
        <taxon>Lactobacillales</taxon>
        <taxon>Enterococcaceae</taxon>
        <taxon>Vagococcus</taxon>
    </lineage>
</organism>
<protein>
    <recommendedName>
        <fullName evidence="8">CidB/LrgB family autolysis modulator</fullName>
    </recommendedName>
</protein>
<feature type="transmembrane region" description="Helical" evidence="5">
    <location>
        <begin position="35"/>
        <end position="56"/>
    </location>
</feature>
<keyword evidence="7" id="KW-1185">Reference proteome</keyword>
<feature type="transmembrane region" description="Helical" evidence="5">
    <location>
        <begin position="94"/>
        <end position="117"/>
    </location>
</feature>
<evidence type="ECO:0000256" key="5">
    <source>
        <dbReference type="SAM" id="Phobius"/>
    </source>
</evidence>
<evidence type="ECO:0000256" key="1">
    <source>
        <dbReference type="ARBA" id="ARBA00004141"/>
    </source>
</evidence>
<name>A0A430A8P2_9ENTE</name>
<accession>A0A430A8P2</accession>
<dbReference type="AlphaFoldDB" id="A0A430A8P2"/>
<keyword evidence="4 5" id="KW-0472">Membrane</keyword>
<gene>
    <name evidence="6" type="ORF">CBF31_07120</name>
</gene>
<keyword evidence="3 5" id="KW-1133">Transmembrane helix</keyword>
<dbReference type="Pfam" id="PF04172">
    <property type="entry name" value="LrgB"/>
    <property type="match status" value="1"/>
</dbReference>
<comment type="subcellular location">
    <subcellularLocation>
        <location evidence="1">Membrane</location>
        <topology evidence="1">Multi-pass membrane protein</topology>
    </subcellularLocation>
</comment>
<feature type="transmembrane region" description="Helical" evidence="5">
    <location>
        <begin position="62"/>
        <end position="82"/>
    </location>
</feature>
<dbReference type="EMBL" id="NGJY01000002">
    <property type="protein sequence ID" value="RSU03476.1"/>
    <property type="molecule type" value="Genomic_DNA"/>
</dbReference>
<evidence type="ECO:0000256" key="3">
    <source>
        <dbReference type="ARBA" id="ARBA00022989"/>
    </source>
</evidence>
<feature type="transmembrane region" description="Helical" evidence="5">
    <location>
        <begin position="149"/>
        <end position="170"/>
    </location>
</feature>
<feature type="transmembrane region" description="Helical" evidence="5">
    <location>
        <begin position="210"/>
        <end position="233"/>
    </location>
</feature>
<dbReference type="Proteomes" id="UP000287101">
    <property type="component" value="Unassembled WGS sequence"/>
</dbReference>
<dbReference type="InterPro" id="IPR007300">
    <property type="entry name" value="CidB/LrgB"/>
</dbReference>
<keyword evidence="2 5" id="KW-0812">Transmembrane</keyword>